<evidence type="ECO:0000256" key="2">
    <source>
        <dbReference type="ARBA" id="ARBA00022679"/>
    </source>
</evidence>
<evidence type="ECO:0000313" key="11">
    <source>
        <dbReference type="Proteomes" id="UP000585665"/>
    </source>
</evidence>
<evidence type="ECO:0000256" key="3">
    <source>
        <dbReference type="ARBA" id="ARBA00022723"/>
    </source>
</evidence>
<comment type="caution">
    <text evidence="10">The sequence shown here is derived from an EMBL/GenBank/DDBJ whole genome shotgun (WGS) entry which is preliminary data.</text>
</comment>
<evidence type="ECO:0000256" key="1">
    <source>
        <dbReference type="ARBA" id="ARBA00022516"/>
    </source>
</evidence>
<gene>
    <name evidence="8" type="primary">acpS</name>
    <name evidence="10" type="ORF">HUK82_07895</name>
</gene>
<dbReference type="InterPro" id="IPR002582">
    <property type="entry name" value="ACPS"/>
</dbReference>
<comment type="similarity">
    <text evidence="8">Belongs to the P-Pant transferase superfamily. AcpS family.</text>
</comment>
<reference evidence="10 11" key="1">
    <citation type="submission" date="2020-06" db="EMBL/GenBank/DDBJ databases">
        <title>Description of novel acetic acid bacteria.</title>
        <authorList>
            <person name="Sombolestani A."/>
        </authorList>
    </citation>
    <scope>NUCLEOTIDE SEQUENCE [LARGE SCALE GENOMIC DNA]</scope>
    <source>
        <strain evidence="10 11">LMG 27010</strain>
    </source>
</reference>
<keyword evidence="11" id="KW-1185">Reference proteome</keyword>
<protein>
    <recommendedName>
        <fullName evidence="8">Holo-[acyl-carrier-protein] synthase</fullName>
        <shortName evidence="8">Holo-ACP synthase</shortName>
        <ecNumber evidence="8">2.7.8.7</ecNumber>
    </recommendedName>
    <alternativeName>
        <fullName evidence="8">4'-phosphopantetheinyl transferase AcpS</fullName>
    </alternativeName>
</protein>
<dbReference type="NCBIfam" id="TIGR00516">
    <property type="entry name" value="acpS"/>
    <property type="match status" value="1"/>
</dbReference>
<dbReference type="SUPFAM" id="SSF56214">
    <property type="entry name" value="4'-phosphopantetheinyl transferase"/>
    <property type="match status" value="1"/>
</dbReference>
<evidence type="ECO:0000259" key="9">
    <source>
        <dbReference type="Pfam" id="PF01648"/>
    </source>
</evidence>
<keyword evidence="5 8" id="KW-0460">Magnesium</keyword>
<keyword evidence="1 8" id="KW-0444">Lipid biosynthesis</keyword>
<dbReference type="EMBL" id="JABXXR010000046">
    <property type="protein sequence ID" value="NVN40484.1"/>
    <property type="molecule type" value="Genomic_DNA"/>
</dbReference>
<evidence type="ECO:0000256" key="7">
    <source>
        <dbReference type="ARBA" id="ARBA00023160"/>
    </source>
</evidence>
<dbReference type="InterPro" id="IPR037143">
    <property type="entry name" value="4-PPantetheinyl_Trfase_dom_sf"/>
</dbReference>
<dbReference type="GO" id="GO:0005737">
    <property type="term" value="C:cytoplasm"/>
    <property type="evidence" value="ECO:0007669"/>
    <property type="project" value="UniProtKB-SubCell"/>
</dbReference>
<dbReference type="HAMAP" id="MF_00101">
    <property type="entry name" value="AcpS"/>
    <property type="match status" value="1"/>
</dbReference>
<dbReference type="AlphaFoldDB" id="A0A850P918"/>
<dbReference type="Proteomes" id="UP000585665">
    <property type="component" value="Unassembled WGS sequence"/>
</dbReference>
<evidence type="ECO:0000256" key="5">
    <source>
        <dbReference type="ARBA" id="ARBA00022842"/>
    </source>
</evidence>
<dbReference type="InterPro" id="IPR008278">
    <property type="entry name" value="4-PPantetheinyl_Trfase_dom"/>
</dbReference>
<keyword evidence="4 8" id="KW-0276">Fatty acid metabolism</keyword>
<keyword evidence="3 8" id="KW-0479">Metal-binding</keyword>
<dbReference type="Gene3D" id="3.90.470.20">
    <property type="entry name" value="4'-phosphopantetheinyl transferase domain"/>
    <property type="match status" value="1"/>
</dbReference>
<accession>A0A850P918</accession>
<feature type="domain" description="4'-phosphopantetheinyl transferase" evidence="9">
    <location>
        <begin position="6"/>
        <end position="101"/>
    </location>
</feature>
<keyword evidence="2 8" id="KW-0808">Transferase</keyword>
<name>A0A850P918_9PROT</name>
<comment type="subcellular location">
    <subcellularLocation>
        <location evidence="8">Cytoplasm</location>
    </subcellularLocation>
</comment>
<comment type="catalytic activity">
    <reaction evidence="8">
        <text>apo-[ACP] + CoA = holo-[ACP] + adenosine 3',5'-bisphosphate + H(+)</text>
        <dbReference type="Rhea" id="RHEA:12068"/>
        <dbReference type="Rhea" id="RHEA-COMP:9685"/>
        <dbReference type="Rhea" id="RHEA-COMP:9690"/>
        <dbReference type="ChEBI" id="CHEBI:15378"/>
        <dbReference type="ChEBI" id="CHEBI:29999"/>
        <dbReference type="ChEBI" id="CHEBI:57287"/>
        <dbReference type="ChEBI" id="CHEBI:58343"/>
        <dbReference type="ChEBI" id="CHEBI:64479"/>
        <dbReference type="EC" id="2.7.8.7"/>
    </reaction>
</comment>
<feature type="binding site" evidence="8">
    <location>
        <position position="59"/>
    </location>
    <ligand>
        <name>Mg(2+)</name>
        <dbReference type="ChEBI" id="CHEBI:18420"/>
    </ligand>
</feature>
<dbReference type="NCBIfam" id="TIGR00556">
    <property type="entry name" value="pantethn_trn"/>
    <property type="match status" value="1"/>
</dbReference>
<keyword evidence="6 8" id="KW-0443">Lipid metabolism</keyword>
<dbReference type="GO" id="GO:0008897">
    <property type="term" value="F:holo-[acyl-carrier-protein] synthase activity"/>
    <property type="evidence" value="ECO:0007669"/>
    <property type="project" value="UniProtKB-UniRule"/>
</dbReference>
<dbReference type="GO" id="GO:0006633">
    <property type="term" value="P:fatty acid biosynthetic process"/>
    <property type="evidence" value="ECO:0007669"/>
    <property type="project" value="UniProtKB-UniRule"/>
</dbReference>
<organism evidence="10 11">
    <name type="scientific">Ameyamaea chiangmaiensis</name>
    <dbReference type="NCBI Taxonomy" id="442969"/>
    <lineage>
        <taxon>Bacteria</taxon>
        <taxon>Pseudomonadati</taxon>
        <taxon>Pseudomonadota</taxon>
        <taxon>Alphaproteobacteria</taxon>
        <taxon>Acetobacterales</taxon>
        <taxon>Acetobacteraceae</taxon>
        <taxon>Ameyamaea</taxon>
    </lineage>
</organism>
<evidence type="ECO:0000256" key="6">
    <source>
        <dbReference type="ARBA" id="ARBA00023098"/>
    </source>
</evidence>
<proteinExistence type="inferred from homology"/>
<dbReference type="GO" id="GO:0000287">
    <property type="term" value="F:magnesium ion binding"/>
    <property type="evidence" value="ECO:0007669"/>
    <property type="project" value="UniProtKB-UniRule"/>
</dbReference>
<evidence type="ECO:0000256" key="8">
    <source>
        <dbReference type="HAMAP-Rule" id="MF_00101"/>
    </source>
</evidence>
<dbReference type="RefSeq" id="WP_176613446.1">
    <property type="nucleotide sequence ID" value="NZ_JABXXR010000046.1"/>
</dbReference>
<feature type="binding site" evidence="8">
    <location>
        <position position="8"/>
    </location>
    <ligand>
        <name>Mg(2+)</name>
        <dbReference type="ChEBI" id="CHEBI:18420"/>
    </ligand>
</feature>
<evidence type="ECO:0000256" key="4">
    <source>
        <dbReference type="ARBA" id="ARBA00022832"/>
    </source>
</evidence>
<dbReference type="EC" id="2.7.8.7" evidence="8"/>
<keyword evidence="7 8" id="KW-0275">Fatty acid biosynthesis</keyword>
<comment type="function">
    <text evidence="8">Transfers the 4'-phosphopantetheine moiety from coenzyme A to a Ser of acyl-carrier-protein.</text>
</comment>
<comment type="cofactor">
    <cofactor evidence="8">
        <name>Mg(2+)</name>
        <dbReference type="ChEBI" id="CHEBI:18420"/>
    </cofactor>
</comment>
<dbReference type="Pfam" id="PF01648">
    <property type="entry name" value="ACPS"/>
    <property type="match status" value="1"/>
</dbReference>
<sequence>MIVGAGTDLCDIRRIAQVLERHGDRFLQRVFTEAERAHAERRNGEARIATYAKRWAAKEACAKALGTGFAQGVAHSMLGVVNRRGGAPTMVLTGGAAARLAALVPQGWVSAVHVSLTDEPPYALAHVMIEALPPVV</sequence>
<dbReference type="InterPro" id="IPR004568">
    <property type="entry name" value="Ppantetheine-prot_Trfase_dom"/>
</dbReference>
<keyword evidence="8" id="KW-0963">Cytoplasm</keyword>
<evidence type="ECO:0000313" key="10">
    <source>
        <dbReference type="EMBL" id="NVN40484.1"/>
    </source>
</evidence>